<dbReference type="Proteomes" id="UP000837857">
    <property type="component" value="Chromosome 4"/>
</dbReference>
<proteinExistence type="predicted"/>
<dbReference type="InterPro" id="IPR013087">
    <property type="entry name" value="Znf_C2H2_type"/>
</dbReference>
<dbReference type="EMBL" id="OW152816">
    <property type="protein sequence ID" value="CAH2066827.1"/>
    <property type="molecule type" value="Genomic_DNA"/>
</dbReference>
<accession>A0ABN8ITH0</accession>
<keyword evidence="1" id="KW-0479">Metal-binding</keyword>
<keyword evidence="1" id="KW-0862">Zinc</keyword>
<dbReference type="InterPro" id="IPR036236">
    <property type="entry name" value="Znf_C2H2_sf"/>
</dbReference>
<feature type="non-terminal residue" evidence="4">
    <location>
        <position position="178"/>
    </location>
</feature>
<keyword evidence="1" id="KW-0863">Zinc-finger</keyword>
<keyword evidence="5" id="KW-1185">Reference proteome</keyword>
<name>A0ABN8ITH0_9NEOP</name>
<reference evidence="4" key="1">
    <citation type="submission" date="2022-03" db="EMBL/GenBank/DDBJ databases">
        <authorList>
            <person name="Martin H S."/>
        </authorList>
    </citation>
    <scope>NUCLEOTIDE SEQUENCE</scope>
</reference>
<protein>
    <recommendedName>
        <fullName evidence="3">C2H2-type domain-containing protein</fullName>
    </recommendedName>
</protein>
<evidence type="ECO:0000313" key="5">
    <source>
        <dbReference type="Proteomes" id="UP000837857"/>
    </source>
</evidence>
<gene>
    <name evidence="4" type="ORF">IPOD504_LOCUS13601</name>
</gene>
<dbReference type="SUPFAM" id="SSF57667">
    <property type="entry name" value="beta-beta-alpha zinc fingers"/>
    <property type="match status" value="1"/>
</dbReference>
<feature type="domain" description="C2H2-type" evidence="3">
    <location>
        <begin position="61"/>
        <end position="88"/>
    </location>
</feature>
<evidence type="ECO:0000313" key="4">
    <source>
        <dbReference type="EMBL" id="CAH2066827.1"/>
    </source>
</evidence>
<sequence>MQKNSHDVIENELQAEKVLNEDSTNIRTRVNTLPEEMQIDTQSTTAEDLSEKNTDSDLAKFRCQLCPKGFKHPTSLTLHKDSHAGKTQCPLGRGGTREGGGGRTGCAQYARAPRNSRRKRIQSRLLCKTPRDGAMGVLIGGGGGSRDAGVPACRLNKARMCAALRRCRRLRHRRWADA</sequence>
<evidence type="ECO:0000256" key="2">
    <source>
        <dbReference type="SAM" id="MobiDB-lite"/>
    </source>
</evidence>
<dbReference type="Gene3D" id="3.30.160.60">
    <property type="entry name" value="Classic Zinc Finger"/>
    <property type="match status" value="1"/>
</dbReference>
<dbReference type="PROSITE" id="PS00028">
    <property type="entry name" value="ZINC_FINGER_C2H2_1"/>
    <property type="match status" value="1"/>
</dbReference>
<dbReference type="PROSITE" id="PS50157">
    <property type="entry name" value="ZINC_FINGER_C2H2_2"/>
    <property type="match status" value="1"/>
</dbReference>
<feature type="region of interest" description="Disordered" evidence="2">
    <location>
        <begin position="77"/>
        <end position="114"/>
    </location>
</feature>
<organism evidence="4 5">
    <name type="scientific">Iphiclides podalirius</name>
    <name type="common">scarce swallowtail</name>
    <dbReference type="NCBI Taxonomy" id="110791"/>
    <lineage>
        <taxon>Eukaryota</taxon>
        <taxon>Metazoa</taxon>
        <taxon>Ecdysozoa</taxon>
        <taxon>Arthropoda</taxon>
        <taxon>Hexapoda</taxon>
        <taxon>Insecta</taxon>
        <taxon>Pterygota</taxon>
        <taxon>Neoptera</taxon>
        <taxon>Endopterygota</taxon>
        <taxon>Lepidoptera</taxon>
        <taxon>Glossata</taxon>
        <taxon>Ditrysia</taxon>
        <taxon>Papilionoidea</taxon>
        <taxon>Papilionidae</taxon>
        <taxon>Papilioninae</taxon>
        <taxon>Iphiclides</taxon>
    </lineage>
</organism>
<evidence type="ECO:0000259" key="3">
    <source>
        <dbReference type="PROSITE" id="PS50157"/>
    </source>
</evidence>
<evidence type="ECO:0000256" key="1">
    <source>
        <dbReference type="PROSITE-ProRule" id="PRU00042"/>
    </source>
</evidence>
<feature type="compositionally biased region" description="Gly residues" evidence="2">
    <location>
        <begin position="92"/>
        <end position="104"/>
    </location>
</feature>